<keyword evidence="1" id="KW-0862">Zinc</keyword>
<keyword evidence="4" id="KW-1185">Reference proteome</keyword>
<evidence type="ECO:0000313" key="3">
    <source>
        <dbReference type="EMBL" id="KAK4474216.1"/>
    </source>
</evidence>
<name>A0AAE1ZH55_SCHME</name>
<dbReference type="EMBL" id="JALJAT010000001">
    <property type="protein sequence ID" value="KAK4474216.1"/>
    <property type="molecule type" value="Genomic_DNA"/>
</dbReference>
<keyword evidence="1" id="KW-0479">Metal-binding</keyword>
<protein>
    <recommendedName>
        <fullName evidence="2">SWIM-type domain-containing protein</fullName>
    </recommendedName>
</protein>
<evidence type="ECO:0000313" key="4">
    <source>
        <dbReference type="Proteomes" id="UP001292079"/>
    </source>
</evidence>
<gene>
    <name evidence="3" type="ORF">MN116_000036</name>
</gene>
<dbReference type="PROSITE" id="PS50966">
    <property type="entry name" value="ZF_SWIM"/>
    <property type="match status" value="1"/>
</dbReference>
<sequence>MSVHPVGCTCIFWREYRLPCRHLIALLLQENTQFPIESISASWLMSVNHFVNVAMENYLPQRRNASELTRFQILAPLLEQMPEEQFVAVVHYMQHIVAGLATIQDIGPLPEASTPQYMLSPRRLQTQSETISNSQRQANVNIDELSATPDDVSVISINSEFDARDKNLDEEANGTTLCDVCQHSEPPTTNTEEVTWVVCRCNAMFHLFCAWNPDLSVLGTECSACGAVTHLE</sequence>
<dbReference type="GO" id="GO:0008270">
    <property type="term" value="F:zinc ion binding"/>
    <property type="evidence" value="ECO:0007669"/>
    <property type="project" value="UniProtKB-KW"/>
</dbReference>
<accession>A0AAE1ZH55</accession>
<dbReference type="Proteomes" id="UP001292079">
    <property type="component" value="Unassembled WGS sequence"/>
</dbReference>
<evidence type="ECO:0000259" key="2">
    <source>
        <dbReference type="PROSITE" id="PS50966"/>
    </source>
</evidence>
<feature type="domain" description="SWIM-type" evidence="2">
    <location>
        <begin position="8"/>
        <end position="31"/>
    </location>
</feature>
<proteinExistence type="predicted"/>
<organism evidence="3 4">
    <name type="scientific">Schistosoma mekongi</name>
    <name type="common">Parasitic worm</name>
    <dbReference type="NCBI Taxonomy" id="38744"/>
    <lineage>
        <taxon>Eukaryota</taxon>
        <taxon>Metazoa</taxon>
        <taxon>Spiralia</taxon>
        <taxon>Lophotrochozoa</taxon>
        <taxon>Platyhelminthes</taxon>
        <taxon>Trematoda</taxon>
        <taxon>Digenea</taxon>
        <taxon>Strigeidida</taxon>
        <taxon>Schistosomatoidea</taxon>
        <taxon>Schistosomatidae</taxon>
        <taxon>Schistosoma</taxon>
    </lineage>
</organism>
<dbReference type="Pfam" id="PF04434">
    <property type="entry name" value="SWIM"/>
    <property type="match status" value="1"/>
</dbReference>
<evidence type="ECO:0000256" key="1">
    <source>
        <dbReference type="PROSITE-ProRule" id="PRU00325"/>
    </source>
</evidence>
<reference evidence="3" key="2">
    <citation type="journal article" date="2023" name="Infect Dis Poverty">
        <title>Chromosome-scale genome of the human blood fluke Schistosoma mekongi and its implications for public health.</title>
        <authorList>
            <person name="Zhou M."/>
            <person name="Xu L."/>
            <person name="Xu D."/>
            <person name="Chen W."/>
            <person name="Khan J."/>
            <person name="Hu Y."/>
            <person name="Huang H."/>
            <person name="Wei H."/>
            <person name="Zhang Y."/>
            <person name="Chusongsang P."/>
            <person name="Tanasarnprasert K."/>
            <person name="Hu X."/>
            <person name="Limpanont Y."/>
            <person name="Lv Z."/>
        </authorList>
    </citation>
    <scope>NUCLEOTIDE SEQUENCE</scope>
    <source>
        <strain evidence="3">LV_2022a</strain>
    </source>
</reference>
<comment type="caution">
    <text evidence="3">The sequence shown here is derived from an EMBL/GenBank/DDBJ whole genome shotgun (WGS) entry which is preliminary data.</text>
</comment>
<keyword evidence="1" id="KW-0863">Zinc-finger</keyword>
<dbReference type="InterPro" id="IPR007527">
    <property type="entry name" value="Znf_SWIM"/>
</dbReference>
<dbReference type="AlphaFoldDB" id="A0AAE1ZH55"/>
<reference evidence="3" key="1">
    <citation type="submission" date="2022-04" db="EMBL/GenBank/DDBJ databases">
        <authorList>
            <person name="Xu L."/>
            <person name="Lv Z."/>
        </authorList>
    </citation>
    <scope>NUCLEOTIDE SEQUENCE</scope>
    <source>
        <strain evidence="3">LV_2022a</strain>
    </source>
</reference>